<dbReference type="GO" id="GO:0008233">
    <property type="term" value="F:peptidase activity"/>
    <property type="evidence" value="ECO:0007669"/>
    <property type="project" value="InterPro"/>
</dbReference>
<name>A0A3A5HCC7_9ACTN</name>
<dbReference type="Pfam" id="PF02557">
    <property type="entry name" value="VanY"/>
    <property type="match status" value="1"/>
</dbReference>
<proteinExistence type="predicted"/>
<evidence type="ECO:0000313" key="3">
    <source>
        <dbReference type="Proteomes" id="UP000276542"/>
    </source>
</evidence>
<evidence type="ECO:0000259" key="1">
    <source>
        <dbReference type="Pfam" id="PF02557"/>
    </source>
</evidence>
<keyword evidence="3" id="KW-1185">Reference proteome</keyword>
<gene>
    <name evidence="2" type="ORF">D4739_05355</name>
</gene>
<comment type="caution">
    <text evidence="2">The sequence shown here is derived from an EMBL/GenBank/DDBJ whole genome shotgun (WGS) entry which is preliminary data.</text>
</comment>
<dbReference type="InterPro" id="IPR006311">
    <property type="entry name" value="TAT_signal"/>
</dbReference>
<feature type="domain" description="D-alanyl-D-alanine carboxypeptidase-like core" evidence="1">
    <location>
        <begin position="97"/>
        <end position="172"/>
    </location>
</feature>
<dbReference type="GO" id="GO:0006508">
    <property type="term" value="P:proteolysis"/>
    <property type="evidence" value="ECO:0007669"/>
    <property type="project" value="InterPro"/>
</dbReference>
<dbReference type="Proteomes" id="UP000276542">
    <property type="component" value="Unassembled WGS sequence"/>
</dbReference>
<dbReference type="InterPro" id="IPR009045">
    <property type="entry name" value="Zn_M74/Hedgehog-like"/>
</dbReference>
<dbReference type="OrthoDB" id="3293184at2"/>
<sequence>MTRHDPSSPSARRTFPGSLLALAALGALLVAALATWQPPFPSSRSSGDDAPLDGAPRASAVTGAVVVVVQNRNDRYAEGSVPAGVTVFDDQFAAVANLDADLLAALRRAATAAADDGLRLEVNSGWRSAAHQERLLEKAIAERGSAEEAARWVATPETSPHVSGDAVDIGGAGAGWLAVHGAGHGLCQVYDNEPWHFELREYAATDGCPATYADPSRDPRMQQ</sequence>
<dbReference type="SUPFAM" id="SSF55166">
    <property type="entry name" value="Hedgehog/DD-peptidase"/>
    <property type="match status" value="1"/>
</dbReference>
<dbReference type="EMBL" id="QYRP01000002">
    <property type="protein sequence ID" value="RJS45704.1"/>
    <property type="molecule type" value="Genomic_DNA"/>
</dbReference>
<protein>
    <submittedName>
        <fullName evidence="2">Peptidase M15</fullName>
    </submittedName>
</protein>
<dbReference type="RefSeq" id="WP_120059604.1">
    <property type="nucleotide sequence ID" value="NZ_QYRP01000002.1"/>
</dbReference>
<dbReference type="PANTHER" id="PTHR34385:SF1">
    <property type="entry name" value="PEPTIDOGLYCAN L-ALANYL-D-GLUTAMATE ENDOPEPTIDASE CWLK"/>
    <property type="match status" value="1"/>
</dbReference>
<dbReference type="AlphaFoldDB" id="A0A3A5HCC7"/>
<accession>A0A3A5HCC7</accession>
<dbReference type="InterPro" id="IPR003709">
    <property type="entry name" value="VanY-like_core_dom"/>
</dbReference>
<organism evidence="2 3">
    <name type="scientific">Nocardioides cavernaquae</name>
    <dbReference type="NCBI Taxonomy" id="2321396"/>
    <lineage>
        <taxon>Bacteria</taxon>
        <taxon>Bacillati</taxon>
        <taxon>Actinomycetota</taxon>
        <taxon>Actinomycetes</taxon>
        <taxon>Propionibacteriales</taxon>
        <taxon>Nocardioidaceae</taxon>
        <taxon>Nocardioides</taxon>
    </lineage>
</organism>
<evidence type="ECO:0000313" key="2">
    <source>
        <dbReference type="EMBL" id="RJS45704.1"/>
    </source>
</evidence>
<dbReference type="PROSITE" id="PS51318">
    <property type="entry name" value="TAT"/>
    <property type="match status" value="1"/>
</dbReference>
<dbReference type="PANTHER" id="PTHR34385">
    <property type="entry name" value="D-ALANYL-D-ALANINE CARBOXYPEPTIDASE"/>
    <property type="match status" value="1"/>
</dbReference>
<dbReference type="InterPro" id="IPR052179">
    <property type="entry name" value="DD-CPase-like"/>
</dbReference>
<reference evidence="3" key="1">
    <citation type="submission" date="2018-09" db="EMBL/GenBank/DDBJ databases">
        <authorList>
            <person name="Zhu H."/>
        </authorList>
    </citation>
    <scope>NUCLEOTIDE SEQUENCE [LARGE SCALE GENOMIC DNA]</scope>
    <source>
        <strain evidence="3">K1W22B-1</strain>
    </source>
</reference>
<dbReference type="Gene3D" id="3.30.1380.10">
    <property type="match status" value="1"/>
</dbReference>